<dbReference type="RefSeq" id="WP_211603886.1">
    <property type="nucleotide sequence ID" value="NZ_JAGSNF010000020.1"/>
</dbReference>
<dbReference type="Proteomes" id="UP000677016">
    <property type="component" value="Unassembled WGS sequence"/>
</dbReference>
<gene>
    <name evidence="2" type="ORF">KC207_13780</name>
</gene>
<organism evidence="2 3">
    <name type="scientific">Phycicoccus avicenniae</name>
    <dbReference type="NCBI Taxonomy" id="2828860"/>
    <lineage>
        <taxon>Bacteria</taxon>
        <taxon>Bacillati</taxon>
        <taxon>Actinomycetota</taxon>
        <taxon>Actinomycetes</taxon>
        <taxon>Micrococcales</taxon>
        <taxon>Intrasporangiaceae</taxon>
        <taxon>Phycicoccus</taxon>
    </lineage>
</organism>
<reference evidence="2" key="1">
    <citation type="submission" date="2021-04" db="EMBL/GenBank/DDBJ databases">
        <title>Phycicoccus avicenniae sp. nov., a novel endophytic actinomycetes isolated from branch of Avicennia mariana.</title>
        <authorList>
            <person name="Tuo L."/>
        </authorList>
    </citation>
    <scope>NUCLEOTIDE SEQUENCE</scope>
    <source>
        <strain evidence="2">BSK3Z-2</strain>
    </source>
</reference>
<keyword evidence="3" id="KW-1185">Reference proteome</keyword>
<feature type="compositionally biased region" description="Acidic residues" evidence="1">
    <location>
        <begin position="29"/>
        <end position="39"/>
    </location>
</feature>
<feature type="compositionally biased region" description="Basic and acidic residues" evidence="1">
    <location>
        <begin position="18"/>
        <end position="27"/>
    </location>
</feature>
<name>A0A941D927_9MICO</name>
<evidence type="ECO:0000256" key="1">
    <source>
        <dbReference type="SAM" id="MobiDB-lite"/>
    </source>
</evidence>
<sequence length="316" mass="35145">MTPMKPVSDLLDDCAEETKDVLDKNPPVEDVDPDDLDANDLPDAKNKTWYRLEDVVAVFADLQNSTALGLGKHAASTAAIYRAATGNVVHIMNKFEADYIQIQGDGVFAIFWGERRYERALCAGVTAKTFSEETLVPKLEARWKGGPETGFKVGIASQRTLVKNLGTPRNENEQEPVWAGKPVNYAAKAAQQALRHELIVTGSVWDFISGNDYLSVTCACDPGPNLWQDVSIEKLNHDEDEAAGRLLKAKWCETCRDDFCAAILDGQTHRDDADGVRDQVRKSQHATAFRLAREQNRAQRRAHRFGATSFGRRRRG</sequence>
<dbReference type="Gene3D" id="3.30.70.1230">
    <property type="entry name" value="Nucleotide cyclase"/>
    <property type="match status" value="1"/>
</dbReference>
<evidence type="ECO:0000313" key="3">
    <source>
        <dbReference type="Proteomes" id="UP000677016"/>
    </source>
</evidence>
<dbReference type="EMBL" id="JAGSNF010000020">
    <property type="protein sequence ID" value="MBR7744359.1"/>
    <property type="molecule type" value="Genomic_DNA"/>
</dbReference>
<accession>A0A941D927</accession>
<evidence type="ECO:0000313" key="2">
    <source>
        <dbReference type="EMBL" id="MBR7744359.1"/>
    </source>
</evidence>
<feature type="region of interest" description="Disordered" evidence="1">
    <location>
        <begin position="18"/>
        <end position="39"/>
    </location>
</feature>
<proteinExistence type="predicted"/>
<dbReference type="SUPFAM" id="SSF55073">
    <property type="entry name" value="Nucleotide cyclase"/>
    <property type="match status" value="1"/>
</dbReference>
<comment type="caution">
    <text evidence="2">The sequence shown here is derived from an EMBL/GenBank/DDBJ whole genome shotgun (WGS) entry which is preliminary data.</text>
</comment>
<protein>
    <recommendedName>
        <fullName evidence="4">Adenylate/guanylate cyclase domain-containing protein</fullName>
    </recommendedName>
</protein>
<dbReference type="AlphaFoldDB" id="A0A941D927"/>
<evidence type="ECO:0008006" key="4">
    <source>
        <dbReference type="Google" id="ProtNLM"/>
    </source>
</evidence>
<dbReference type="InterPro" id="IPR029787">
    <property type="entry name" value="Nucleotide_cyclase"/>
</dbReference>